<dbReference type="RefSeq" id="WP_130414279.1">
    <property type="nucleotide sequence ID" value="NZ_SHKX01000013.1"/>
</dbReference>
<keyword evidence="3" id="KW-0560">Oxidoreductase</keyword>
<dbReference type="Gene3D" id="3.10.180.10">
    <property type="entry name" value="2,3-Dihydroxybiphenyl 1,2-Dioxygenase, domain 1"/>
    <property type="match status" value="2"/>
</dbReference>
<evidence type="ECO:0000259" key="2">
    <source>
        <dbReference type="PROSITE" id="PS51819"/>
    </source>
</evidence>
<dbReference type="GO" id="GO:0004493">
    <property type="term" value="F:methylmalonyl-CoA epimerase activity"/>
    <property type="evidence" value="ECO:0007669"/>
    <property type="project" value="TreeGrafter"/>
</dbReference>
<dbReference type="OrthoDB" id="6909416at2"/>
<dbReference type="Proteomes" id="UP000292423">
    <property type="component" value="Unassembled WGS sequence"/>
</dbReference>
<dbReference type="InterPro" id="IPR051785">
    <property type="entry name" value="MMCE/EMCE_epimerase"/>
</dbReference>
<proteinExistence type="predicted"/>
<protein>
    <submittedName>
        <fullName evidence="3">Glyoxalase/bleomycin resistance protein/dioxygenase superfamily protein</fullName>
    </submittedName>
</protein>
<gene>
    <name evidence="3" type="ORF">EV700_2526</name>
</gene>
<organism evidence="3 4">
    <name type="scientific">Fluviicoccus keumensis</name>
    <dbReference type="NCBI Taxonomy" id="1435465"/>
    <lineage>
        <taxon>Bacteria</taxon>
        <taxon>Pseudomonadati</taxon>
        <taxon>Pseudomonadota</taxon>
        <taxon>Gammaproteobacteria</taxon>
        <taxon>Moraxellales</taxon>
        <taxon>Moraxellaceae</taxon>
        <taxon>Fluviicoccus</taxon>
    </lineage>
</organism>
<keyword evidence="4" id="KW-1185">Reference proteome</keyword>
<evidence type="ECO:0000313" key="4">
    <source>
        <dbReference type="Proteomes" id="UP000292423"/>
    </source>
</evidence>
<dbReference type="InterPro" id="IPR029068">
    <property type="entry name" value="Glyas_Bleomycin-R_OHBP_Dase"/>
</dbReference>
<dbReference type="EMBL" id="SHKX01000013">
    <property type="protein sequence ID" value="RZU38591.1"/>
    <property type="molecule type" value="Genomic_DNA"/>
</dbReference>
<name>A0A4Q7YP15_9GAMM</name>
<dbReference type="InterPro" id="IPR004360">
    <property type="entry name" value="Glyas_Fos-R_dOase_dom"/>
</dbReference>
<sequence length="368" mass="40312">MSSSSFDQDSLARLCAVPPRADNPVCKVSGLASIRLSRPDLQRAVAFFSDFGLTCIHNDGNLALLRGTGDQTAGVVIERGPARYLGFSLTVDDAADLDKLAAAHGVAVTDNLPQRGGRLVALRDPDNLLVEVMHGWTPLPELMHGEAVPVNRPGHTPRINRTVRLDFEHPPRIHKLGHTVMGVTSFAASLAWYQQNFGLIVSDFQMLDDDPVPVVAFIRCDRGDTPSDHHTIAMGSAVEIGHLHTAFELPDLDAVVAAGELLKQRRHHHTWGIGRHILGSQIFDYWRDAEGDMFEHYADGDLFDASVPTGYHRFDGEALHQWGPAVTADMAGKTPSLHLLQTVISRLRDRAGDDLSLRRLIHLVRAAG</sequence>
<evidence type="ECO:0000256" key="1">
    <source>
        <dbReference type="ARBA" id="ARBA00022723"/>
    </source>
</evidence>
<dbReference type="GO" id="GO:0046872">
    <property type="term" value="F:metal ion binding"/>
    <property type="evidence" value="ECO:0007669"/>
    <property type="project" value="UniProtKB-KW"/>
</dbReference>
<evidence type="ECO:0000313" key="3">
    <source>
        <dbReference type="EMBL" id="RZU38591.1"/>
    </source>
</evidence>
<dbReference type="PROSITE" id="PS51819">
    <property type="entry name" value="VOC"/>
    <property type="match status" value="2"/>
</dbReference>
<dbReference type="PANTHER" id="PTHR43048">
    <property type="entry name" value="METHYLMALONYL-COA EPIMERASE"/>
    <property type="match status" value="1"/>
</dbReference>
<dbReference type="AlphaFoldDB" id="A0A4Q7YP15"/>
<dbReference type="PANTHER" id="PTHR43048:SF3">
    <property type="entry name" value="METHYLMALONYL-COA EPIMERASE, MITOCHONDRIAL"/>
    <property type="match status" value="1"/>
</dbReference>
<feature type="domain" description="VOC" evidence="2">
    <location>
        <begin position="175"/>
        <end position="299"/>
    </location>
</feature>
<keyword evidence="1" id="KW-0479">Metal-binding</keyword>
<feature type="domain" description="VOC" evidence="2">
    <location>
        <begin position="30"/>
        <end position="135"/>
    </location>
</feature>
<dbReference type="GO" id="GO:0051213">
    <property type="term" value="F:dioxygenase activity"/>
    <property type="evidence" value="ECO:0007669"/>
    <property type="project" value="UniProtKB-KW"/>
</dbReference>
<dbReference type="Pfam" id="PF00903">
    <property type="entry name" value="Glyoxalase"/>
    <property type="match status" value="1"/>
</dbReference>
<dbReference type="SUPFAM" id="SSF54593">
    <property type="entry name" value="Glyoxalase/Bleomycin resistance protein/Dihydroxybiphenyl dioxygenase"/>
    <property type="match status" value="1"/>
</dbReference>
<dbReference type="InterPro" id="IPR037523">
    <property type="entry name" value="VOC_core"/>
</dbReference>
<dbReference type="GO" id="GO:0046491">
    <property type="term" value="P:L-methylmalonyl-CoA metabolic process"/>
    <property type="evidence" value="ECO:0007669"/>
    <property type="project" value="TreeGrafter"/>
</dbReference>
<reference evidence="3 4" key="1">
    <citation type="submission" date="2019-02" db="EMBL/GenBank/DDBJ databases">
        <title>Genomic Encyclopedia of Type Strains, Phase IV (KMG-IV): sequencing the most valuable type-strain genomes for metagenomic binning, comparative biology and taxonomic classification.</title>
        <authorList>
            <person name="Goeker M."/>
        </authorList>
    </citation>
    <scope>NUCLEOTIDE SEQUENCE [LARGE SCALE GENOMIC DNA]</scope>
    <source>
        <strain evidence="3 4">DSM 105135</strain>
    </source>
</reference>
<accession>A0A4Q7YP15</accession>
<keyword evidence="3" id="KW-0223">Dioxygenase</keyword>
<comment type="caution">
    <text evidence="3">The sequence shown here is derived from an EMBL/GenBank/DDBJ whole genome shotgun (WGS) entry which is preliminary data.</text>
</comment>